<protein>
    <submittedName>
        <fullName evidence="2">ATP-binding protein</fullName>
    </submittedName>
</protein>
<feature type="compositionally biased region" description="Low complexity" evidence="1">
    <location>
        <begin position="273"/>
        <end position="285"/>
    </location>
</feature>
<dbReference type="GO" id="GO:0005524">
    <property type="term" value="F:ATP binding"/>
    <property type="evidence" value="ECO:0007669"/>
    <property type="project" value="UniProtKB-KW"/>
</dbReference>
<feature type="region of interest" description="Disordered" evidence="1">
    <location>
        <begin position="273"/>
        <end position="292"/>
    </location>
</feature>
<accession>A0A850R8B7</accession>
<dbReference type="AlphaFoldDB" id="A0A850R8B7"/>
<dbReference type="Pfam" id="PF13479">
    <property type="entry name" value="AAA_24"/>
    <property type="match status" value="1"/>
</dbReference>
<evidence type="ECO:0000313" key="3">
    <source>
        <dbReference type="Proteomes" id="UP000592294"/>
    </source>
</evidence>
<keyword evidence="2" id="KW-0067">ATP-binding</keyword>
<gene>
    <name evidence="2" type="ORF">HW932_12620</name>
</gene>
<dbReference type="Proteomes" id="UP000592294">
    <property type="component" value="Unassembled WGS sequence"/>
</dbReference>
<proteinExistence type="predicted"/>
<name>A0A850R8B7_9GAMM</name>
<evidence type="ECO:0000313" key="2">
    <source>
        <dbReference type="EMBL" id="NVZ10104.1"/>
    </source>
</evidence>
<sequence>MALPIISADQRLSEKRCAKVALVGVPGAGKTSQIRTLDAERTLLVDTEAGDLSILDWAGDTLRPRTWPEFKDLVVFLAGPSPSASPEQAFSQAHFDHVCQKYGDPAQLAKYDTYFVDSLTVLSRMCLAWCKTQPAAFSEKTGKPDTRGAYGLLGTEMIGALTHLQHVRDKHVIYVCILEEKLDDFNRRIYQLQLEGAKTSAELPGVLDEVITLAILKADDGTPYRAFVTGADNTWGFPSKDRSGRLDPIEEPHLGKLIAKCLGRDAIARPAAPAPAFSSASTPSPDFHASQE</sequence>
<dbReference type="EMBL" id="JABZEO010000007">
    <property type="protein sequence ID" value="NVZ10104.1"/>
    <property type="molecule type" value="Genomic_DNA"/>
</dbReference>
<keyword evidence="2" id="KW-0547">Nucleotide-binding</keyword>
<dbReference type="RefSeq" id="WP_176976834.1">
    <property type="nucleotide sequence ID" value="NZ_JABZEO010000007.1"/>
</dbReference>
<organism evidence="2 3">
    <name type="scientific">Allochromatium humboldtianum</name>
    <dbReference type="NCBI Taxonomy" id="504901"/>
    <lineage>
        <taxon>Bacteria</taxon>
        <taxon>Pseudomonadati</taxon>
        <taxon>Pseudomonadota</taxon>
        <taxon>Gammaproteobacteria</taxon>
        <taxon>Chromatiales</taxon>
        <taxon>Chromatiaceae</taxon>
        <taxon>Allochromatium</taxon>
    </lineage>
</organism>
<keyword evidence="3" id="KW-1185">Reference proteome</keyword>
<reference evidence="2 3" key="1">
    <citation type="submission" date="2020-06" db="EMBL/GenBank/DDBJ databases">
        <title>Whole-genome sequence of Allochromatium humboldtianum DSM 21881, type strain.</title>
        <authorList>
            <person name="Kyndt J.A."/>
            <person name="Meyer T.E."/>
        </authorList>
    </citation>
    <scope>NUCLEOTIDE SEQUENCE [LARGE SCALE GENOMIC DNA]</scope>
    <source>
        <strain evidence="2 3">DSM 21881</strain>
    </source>
</reference>
<evidence type="ECO:0000256" key="1">
    <source>
        <dbReference type="SAM" id="MobiDB-lite"/>
    </source>
</evidence>
<dbReference type="InterPro" id="IPR027417">
    <property type="entry name" value="P-loop_NTPase"/>
</dbReference>
<dbReference type="SUPFAM" id="SSF52540">
    <property type="entry name" value="P-loop containing nucleoside triphosphate hydrolases"/>
    <property type="match status" value="1"/>
</dbReference>
<comment type="caution">
    <text evidence="2">The sequence shown here is derived from an EMBL/GenBank/DDBJ whole genome shotgun (WGS) entry which is preliminary data.</text>
</comment>